<dbReference type="SMART" id="SM00530">
    <property type="entry name" value="HTH_XRE"/>
    <property type="match status" value="1"/>
</dbReference>
<dbReference type="Pfam" id="PF01381">
    <property type="entry name" value="HTH_3"/>
    <property type="match status" value="1"/>
</dbReference>
<dbReference type="Gene3D" id="1.10.260.40">
    <property type="entry name" value="lambda repressor-like DNA-binding domains"/>
    <property type="match status" value="1"/>
</dbReference>
<keyword evidence="7" id="KW-0067">ATP-binding</keyword>
<evidence type="ECO:0000256" key="9">
    <source>
        <dbReference type="ARBA" id="ARBA00038276"/>
    </source>
</evidence>
<dbReference type="GO" id="GO:0016779">
    <property type="term" value="F:nucleotidyltransferase activity"/>
    <property type="evidence" value="ECO:0007669"/>
    <property type="project" value="UniProtKB-KW"/>
</dbReference>
<dbReference type="Pfam" id="PF01909">
    <property type="entry name" value="NTP_transf_2"/>
    <property type="match status" value="1"/>
</dbReference>
<dbReference type="SUPFAM" id="SSF47413">
    <property type="entry name" value="lambda repressor-like DNA-binding domains"/>
    <property type="match status" value="1"/>
</dbReference>
<dbReference type="AlphaFoldDB" id="A0A6J6WEJ8"/>
<dbReference type="Gene3D" id="3.30.460.10">
    <property type="entry name" value="Beta Polymerase, domain 2"/>
    <property type="match status" value="1"/>
</dbReference>
<sequence length="186" mass="20550">MNKVIKIYIANTLYSQDMNSGSILRDARIQSGLSQVELGRRAGLKQSVISDYERAVREPGADVFIHLLELLGLTLNFERKRSIKVAKIPESQLGRLLLRNRSQVIRIAKDAGMTNVRVFGSVATGTTKKRSDIDLLVDLGKNTGLVELVDANQSMSLLLGVKVDLVSAAQLKPRVRDQVLREAIVL</sequence>
<keyword evidence="2" id="KW-1277">Toxin-antitoxin system</keyword>
<accession>A0A6J6WEJ8</accession>
<dbReference type="CDD" id="cd05403">
    <property type="entry name" value="NT_KNTase_like"/>
    <property type="match status" value="1"/>
</dbReference>
<evidence type="ECO:0000256" key="3">
    <source>
        <dbReference type="ARBA" id="ARBA00022679"/>
    </source>
</evidence>
<dbReference type="InterPro" id="IPR052038">
    <property type="entry name" value="Type-VII_TA_antitoxin"/>
</dbReference>
<keyword evidence="3" id="KW-0808">Transferase</keyword>
<dbReference type="PANTHER" id="PTHR33571:SF12">
    <property type="entry name" value="BSL3053 PROTEIN"/>
    <property type="match status" value="1"/>
</dbReference>
<evidence type="ECO:0000256" key="1">
    <source>
        <dbReference type="ARBA" id="ARBA00001946"/>
    </source>
</evidence>
<feature type="domain" description="HTH cro/C1-type" evidence="10">
    <location>
        <begin position="24"/>
        <end position="79"/>
    </location>
</feature>
<dbReference type="InterPro" id="IPR002934">
    <property type="entry name" value="Polymerase_NTP_transf_dom"/>
</dbReference>
<dbReference type="GO" id="GO:0046872">
    <property type="term" value="F:metal ion binding"/>
    <property type="evidence" value="ECO:0007669"/>
    <property type="project" value="UniProtKB-KW"/>
</dbReference>
<evidence type="ECO:0000256" key="6">
    <source>
        <dbReference type="ARBA" id="ARBA00022741"/>
    </source>
</evidence>
<organism evidence="11">
    <name type="scientific">freshwater metagenome</name>
    <dbReference type="NCBI Taxonomy" id="449393"/>
    <lineage>
        <taxon>unclassified sequences</taxon>
        <taxon>metagenomes</taxon>
        <taxon>ecological metagenomes</taxon>
    </lineage>
</organism>
<dbReference type="EMBL" id="CAFAAG010000002">
    <property type="protein sequence ID" value="CAB4783491.1"/>
    <property type="molecule type" value="Genomic_DNA"/>
</dbReference>
<dbReference type="InterPro" id="IPR010982">
    <property type="entry name" value="Lambda_DNA-bd_dom_sf"/>
</dbReference>
<evidence type="ECO:0000313" key="11">
    <source>
        <dbReference type="EMBL" id="CAB4783491.1"/>
    </source>
</evidence>
<evidence type="ECO:0000259" key="10">
    <source>
        <dbReference type="PROSITE" id="PS50943"/>
    </source>
</evidence>
<comment type="similarity">
    <text evidence="9">Belongs to the MntA antitoxin family.</text>
</comment>
<dbReference type="InterPro" id="IPR001387">
    <property type="entry name" value="Cro/C1-type_HTH"/>
</dbReference>
<gene>
    <name evidence="11" type="ORF">UFOPK2975_00056</name>
</gene>
<proteinExistence type="inferred from homology"/>
<dbReference type="PROSITE" id="PS50943">
    <property type="entry name" value="HTH_CROC1"/>
    <property type="match status" value="1"/>
</dbReference>
<keyword evidence="6" id="KW-0547">Nucleotide-binding</keyword>
<comment type="cofactor">
    <cofactor evidence="1">
        <name>Mg(2+)</name>
        <dbReference type="ChEBI" id="CHEBI:18420"/>
    </cofactor>
</comment>
<name>A0A6J6WEJ8_9ZZZZ</name>
<evidence type="ECO:0000256" key="8">
    <source>
        <dbReference type="ARBA" id="ARBA00022842"/>
    </source>
</evidence>
<keyword evidence="5" id="KW-0479">Metal-binding</keyword>
<dbReference type="PANTHER" id="PTHR33571">
    <property type="entry name" value="SSL8005 PROTEIN"/>
    <property type="match status" value="1"/>
</dbReference>
<evidence type="ECO:0000256" key="2">
    <source>
        <dbReference type="ARBA" id="ARBA00022649"/>
    </source>
</evidence>
<evidence type="ECO:0000256" key="4">
    <source>
        <dbReference type="ARBA" id="ARBA00022695"/>
    </source>
</evidence>
<dbReference type="GO" id="GO:0005524">
    <property type="term" value="F:ATP binding"/>
    <property type="evidence" value="ECO:0007669"/>
    <property type="project" value="UniProtKB-KW"/>
</dbReference>
<protein>
    <submittedName>
        <fullName evidence="11">Unannotated protein</fullName>
    </submittedName>
</protein>
<keyword evidence="8" id="KW-0460">Magnesium</keyword>
<reference evidence="11" key="1">
    <citation type="submission" date="2020-05" db="EMBL/GenBank/DDBJ databases">
        <authorList>
            <person name="Chiriac C."/>
            <person name="Salcher M."/>
            <person name="Ghai R."/>
            <person name="Kavagutti S V."/>
        </authorList>
    </citation>
    <scope>NUCLEOTIDE SEQUENCE</scope>
</reference>
<keyword evidence="4" id="KW-0548">Nucleotidyltransferase</keyword>
<evidence type="ECO:0000256" key="7">
    <source>
        <dbReference type="ARBA" id="ARBA00022840"/>
    </source>
</evidence>
<evidence type="ECO:0000256" key="5">
    <source>
        <dbReference type="ARBA" id="ARBA00022723"/>
    </source>
</evidence>
<dbReference type="SUPFAM" id="SSF81301">
    <property type="entry name" value="Nucleotidyltransferase"/>
    <property type="match status" value="1"/>
</dbReference>
<dbReference type="CDD" id="cd00093">
    <property type="entry name" value="HTH_XRE"/>
    <property type="match status" value="1"/>
</dbReference>
<dbReference type="GO" id="GO:0003677">
    <property type="term" value="F:DNA binding"/>
    <property type="evidence" value="ECO:0007669"/>
    <property type="project" value="InterPro"/>
</dbReference>
<dbReference type="InterPro" id="IPR043519">
    <property type="entry name" value="NT_sf"/>
</dbReference>